<dbReference type="AlphaFoldDB" id="A0A8T3BCJ7"/>
<dbReference type="Proteomes" id="UP000829196">
    <property type="component" value="Unassembled WGS sequence"/>
</dbReference>
<protein>
    <recommendedName>
        <fullName evidence="3">Mitochondrial protein</fullName>
    </recommendedName>
</protein>
<sequence>MINCNSLSNPNCAKLPADLKADPVLSYPTIYRHITCSLQYLTLTRPDIAFSINQLSQHMHNPLPQHVYLLKRLMRYIKGMLDFGIPIIKSNLVLTSFSDAD</sequence>
<gene>
    <name evidence="1" type="ORF">KFK09_010713</name>
</gene>
<name>A0A8T3BCJ7_DENNO</name>
<proteinExistence type="predicted"/>
<evidence type="ECO:0000313" key="2">
    <source>
        <dbReference type="Proteomes" id="UP000829196"/>
    </source>
</evidence>
<accession>A0A8T3BCJ7</accession>
<dbReference type="PANTHER" id="PTHR11439">
    <property type="entry name" value="GAG-POL-RELATED RETROTRANSPOSON"/>
    <property type="match status" value="1"/>
</dbReference>
<dbReference type="OrthoDB" id="1931513at2759"/>
<keyword evidence="2" id="KW-1185">Reference proteome</keyword>
<dbReference type="EMBL" id="JAGYWB010000009">
    <property type="protein sequence ID" value="KAI0510113.1"/>
    <property type="molecule type" value="Genomic_DNA"/>
</dbReference>
<evidence type="ECO:0000313" key="1">
    <source>
        <dbReference type="EMBL" id="KAI0510113.1"/>
    </source>
</evidence>
<comment type="caution">
    <text evidence="1">The sequence shown here is derived from an EMBL/GenBank/DDBJ whole genome shotgun (WGS) entry which is preliminary data.</text>
</comment>
<reference evidence="1" key="1">
    <citation type="journal article" date="2022" name="Front. Genet.">
        <title>Chromosome-Scale Assembly of the Dendrobium nobile Genome Provides Insights Into the Molecular Mechanism of the Biosynthesis of the Medicinal Active Ingredient of Dendrobium.</title>
        <authorList>
            <person name="Xu Q."/>
            <person name="Niu S.-C."/>
            <person name="Li K.-L."/>
            <person name="Zheng P.-J."/>
            <person name="Zhang X.-J."/>
            <person name="Jia Y."/>
            <person name="Liu Y."/>
            <person name="Niu Y.-X."/>
            <person name="Yu L.-H."/>
            <person name="Chen D.-F."/>
            <person name="Zhang G.-Q."/>
        </authorList>
    </citation>
    <scope>NUCLEOTIDE SEQUENCE</scope>
    <source>
        <tissue evidence="1">Leaf</tissue>
    </source>
</reference>
<organism evidence="1 2">
    <name type="scientific">Dendrobium nobile</name>
    <name type="common">Orchid</name>
    <dbReference type="NCBI Taxonomy" id="94219"/>
    <lineage>
        <taxon>Eukaryota</taxon>
        <taxon>Viridiplantae</taxon>
        <taxon>Streptophyta</taxon>
        <taxon>Embryophyta</taxon>
        <taxon>Tracheophyta</taxon>
        <taxon>Spermatophyta</taxon>
        <taxon>Magnoliopsida</taxon>
        <taxon>Liliopsida</taxon>
        <taxon>Asparagales</taxon>
        <taxon>Orchidaceae</taxon>
        <taxon>Epidendroideae</taxon>
        <taxon>Malaxideae</taxon>
        <taxon>Dendrobiinae</taxon>
        <taxon>Dendrobium</taxon>
    </lineage>
</organism>
<evidence type="ECO:0008006" key="3">
    <source>
        <dbReference type="Google" id="ProtNLM"/>
    </source>
</evidence>
<dbReference type="PANTHER" id="PTHR11439:SF489">
    <property type="entry name" value="RNA-DIRECTED DNA POLYMERASE"/>
    <property type="match status" value="1"/>
</dbReference>